<keyword evidence="3" id="KW-0378">Hydrolase</keyword>
<evidence type="ECO:0000313" key="7">
    <source>
        <dbReference type="Proteomes" id="UP000751518"/>
    </source>
</evidence>
<name>A0A955LLM0_UNCKA</name>
<dbReference type="InterPro" id="IPR000760">
    <property type="entry name" value="Inositol_monophosphatase-like"/>
</dbReference>
<protein>
    <submittedName>
        <fullName evidence="6">Inositol monophosphatase</fullName>
    </submittedName>
</protein>
<dbReference type="Gene3D" id="3.30.540.10">
    <property type="entry name" value="Fructose-1,6-Bisphosphatase, subunit A, domain 1"/>
    <property type="match status" value="1"/>
</dbReference>
<dbReference type="GO" id="GO:0007165">
    <property type="term" value="P:signal transduction"/>
    <property type="evidence" value="ECO:0007669"/>
    <property type="project" value="TreeGrafter"/>
</dbReference>
<dbReference type="AlphaFoldDB" id="A0A955LLM0"/>
<feature type="binding site" evidence="5">
    <location>
        <position position="89"/>
    </location>
    <ligand>
        <name>Mg(2+)</name>
        <dbReference type="ChEBI" id="CHEBI:18420"/>
        <label>1</label>
        <note>catalytic</note>
    </ligand>
</feature>
<evidence type="ECO:0000256" key="4">
    <source>
        <dbReference type="ARBA" id="ARBA00022842"/>
    </source>
</evidence>
<evidence type="ECO:0000256" key="1">
    <source>
        <dbReference type="ARBA" id="ARBA00001946"/>
    </source>
</evidence>
<evidence type="ECO:0000256" key="2">
    <source>
        <dbReference type="ARBA" id="ARBA00022723"/>
    </source>
</evidence>
<dbReference type="Gene3D" id="3.40.190.80">
    <property type="match status" value="1"/>
</dbReference>
<feature type="binding site" evidence="5">
    <location>
        <position position="86"/>
    </location>
    <ligand>
        <name>Mg(2+)</name>
        <dbReference type="ChEBI" id="CHEBI:18420"/>
        <label>1</label>
        <note>catalytic</note>
    </ligand>
</feature>
<gene>
    <name evidence="6" type="ORF">KC614_04830</name>
</gene>
<dbReference type="Pfam" id="PF00459">
    <property type="entry name" value="Inositol_P"/>
    <property type="match status" value="1"/>
</dbReference>
<comment type="caution">
    <text evidence="6">The sequence shown here is derived from an EMBL/GenBank/DDBJ whole genome shotgun (WGS) entry which is preliminary data.</text>
</comment>
<reference evidence="6" key="1">
    <citation type="submission" date="2020-04" db="EMBL/GenBank/DDBJ databases">
        <authorList>
            <person name="Zhang T."/>
        </authorList>
    </citation>
    <scope>NUCLEOTIDE SEQUENCE</scope>
    <source>
        <strain evidence="6">HKST-UBA03</strain>
    </source>
</reference>
<dbReference type="SUPFAM" id="SSF56655">
    <property type="entry name" value="Carbohydrate phosphatase"/>
    <property type="match status" value="1"/>
</dbReference>
<accession>A0A955LLM0</accession>
<dbReference type="FunFam" id="3.30.540.10:FF:000003">
    <property type="entry name" value="Inositol-1-monophosphatase"/>
    <property type="match status" value="1"/>
</dbReference>
<dbReference type="EMBL" id="JAGQKZ010000062">
    <property type="protein sequence ID" value="MCA9392489.1"/>
    <property type="molecule type" value="Genomic_DNA"/>
</dbReference>
<dbReference type="GO" id="GO:0008934">
    <property type="term" value="F:inositol monophosphate 1-phosphatase activity"/>
    <property type="evidence" value="ECO:0007669"/>
    <property type="project" value="TreeGrafter"/>
</dbReference>
<keyword evidence="4 5" id="KW-0460">Magnesium</keyword>
<feature type="binding site" evidence="5">
    <location>
        <position position="88"/>
    </location>
    <ligand>
        <name>Mg(2+)</name>
        <dbReference type="ChEBI" id="CHEBI:18420"/>
        <label>1</label>
        <note>catalytic</note>
    </ligand>
</feature>
<proteinExistence type="predicted"/>
<feature type="binding site" evidence="5">
    <location>
        <position position="70"/>
    </location>
    <ligand>
        <name>Mg(2+)</name>
        <dbReference type="ChEBI" id="CHEBI:18420"/>
        <label>1</label>
        <note>catalytic</note>
    </ligand>
</feature>
<dbReference type="PRINTS" id="PR00377">
    <property type="entry name" value="IMPHPHTASES"/>
</dbReference>
<dbReference type="GO" id="GO:0006020">
    <property type="term" value="P:inositol metabolic process"/>
    <property type="evidence" value="ECO:0007669"/>
    <property type="project" value="TreeGrafter"/>
</dbReference>
<feature type="binding site" evidence="5">
    <location>
        <position position="211"/>
    </location>
    <ligand>
        <name>Mg(2+)</name>
        <dbReference type="ChEBI" id="CHEBI:18420"/>
        <label>1</label>
        <note>catalytic</note>
    </ligand>
</feature>
<dbReference type="Proteomes" id="UP000751518">
    <property type="component" value="Unassembled WGS sequence"/>
</dbReference>
<reference evidence="6" key="2">
    <citation type="journal article" date="2021" name="Microbiome">
        <title>Successional dynamics and alternative stable states in a saline activated sludge microbial community over 9 years.</title>
        <authorList>
            <person name="Wang Y."/>
            <person name="Ye J."/>
            <person name="Ju F."/>
            <person name="Liu L."/>
            <person name="Boyd J.A."/>
            <person name="Deng Y."/>
            <person name="Parks D.H."/>
            <person name="Jiang X."/>
            <person name="Yin X."/>
            <person name="Woodcroft B.J."/>
            <person name="Tyson G.W."/>
            <person name="Hugenholtz P."/>
            <person name="Polz M.F."/>
            <person name="Zhang T."/>
        </authorList>
    </citation>
    <scope>NUCLEOTIDE SEQUENCE</scope>
    <source>
        <strain evidence="6">HKST-UBA03</strain>
    </source>
</reference>
<comment type="cofactor">
    <cofactor evidence="1 5">
        <name>Mg(2+)</name>
        <dbReference type="ChEBI" id="CHEBI:18420"/>
    </cofactor>
</comment>
<evidence type="ECO:0000256" key="3">
    <source>
        <dbReference type="ARBA" id="ARBA00022801"/>
    </source>
</evidence>
<sequence length="273" mass="29961">MINLTKELETAIKACRNAGDYVAGQFSNYSGVKYKDKGIATLVSDVDVEAEKMISDTLTNGFPDYSFYGEESGVHPNDSPNMWVVDPLDGTNNFALGIPLIAVSVSLLRNGFPQLGVIYHPITKKLFYAEIGTGAFQDNRILKSNDTKRNERLTISLISGYAAVELAHRIHIKLAPNVKRIISTWSPGIDYSLIANGDIDIILSINSEIEDQIGGLVIAKESGAVIKDVNGEDFWPSEFSEILPTNILAKDQETYTRFIDILNSTGAIELINT</sequence>
<evidence type="ECO:0000256" key="5">
    <source>
        <dbReference type="PIRSR" id="PIRSR600760-2"/>
    </source>
</evidence>
<dbReference type="PANTHER" id="PTHR20854">
    <property type="entry name" value="INOSITOL MONOPHOSPHATASE"/>
    <property type="match status" value="1"/>
</dbReference>
<keyword evidence="2 5" id="KW-0479">Metal-binding</keyword>
<organism evidence="6 7">
    <name type="scientific">candidate division WWE3 bacterium</name>
    <dbReference type="NCBI Taxonomy" id="2053526"/>
    <lineage>
        <taxon>Bacteria</taxon>
        <taxon>Katanobacteria</taxon>
    </lineage>
</organism>
<dbReference type="PANTHER" id="PTHR20854:SF4">
    <property type="entry name" value="INOSITOL-1-MONOPHOSPHATASE-RELATED"/>
    <property type="match status" value="1"/>
</dbReference>
<dbReference type="GO" id="GO:0046872">
    <property type="term" value="F:metal ion binding"/>
    <property type="evidence" value="ECO:0007669"/>
    <property type="project" value="UniProtKB-KW"/>
</dbReference>
<evidence type="ECO:0000313" key="6">
    <source>
        <dbReference type="EMBL" id="MCA9392489.1"/>
    </source>
</evidence>